<feature type="region of interest" description="Disordered" evidence="1">
    <location>
        <begin position="43"/>
        <end position="64"/>
    </location>
</feature>
<reference evidence="2 3" key="1">
    <citation type="submission" date="2019-02" db="EMBL/GenBank/DDBJ databases">
        <title>Deep-cultivation of Planctomycetes and their phenomic and genomic characterization uncovers novel biology.</title>
        <authorList>
            <person name="Wiegand S."/>
            <person name="Jogler M."/>
            <person name="Boedeker C."/>
            <person name="Pinto D."/>
            <person name="Vollmers J."/>
            <person name="Rivas-Marin E."/>
            <person name="Kohn T."/>
            <person name="Peeters S.H."/>
            <person name="Heuer A."/>
            <person name="Rast P."/>
            <person name="Oberbeckmann S."/>
            <person name="Bunk B."/>
            <person name="Jeske O."/>
            <person name="Meyerdierks A."/>
            <person name="Storesund J.E."/>
            <person name="Kallscheuer N."/>
            <person name="Luecker S."/>
            <person name="Lage O.M."/>
            <person name="Pohl T."/>
            <person name="Merkel B.J."/>
            <person name="Hornburger P."/>
            <person name="Mueller R.-W."/>
            <person name="Bruemmer F."/>
            <person name="Labrenz M."/>
            <person name="Spormann A.M."/>
            <person name="Op den Camp H."/>
            <person name="Overmann J."/>
            <person name="Amann R."/>
            <person name="Jetten M.S.M."/>
            <person name="Mascher T."/>
            <person name="Medema M.H."/>
            <person name="Devos D.P."/>
            <person name="Kaster A.-K."/>
            <person name="Ovreas L."/>
            <person name="Rohde M."/>
            <person name="Galperin M.Y."/>
            <person name="Jogler C."/>
        </authorList>
    </citation>
    <scope>NUCLEOTIDE SEQUENCE [LARGE SCALE GENOMIC DNA]</scope>
    <source>
        <strain evidence="2 3">CA12</strain>
    </source>
</reference>
<sequence length="64" mass="6784">MKPALAAAGPGFEVIDVDANPDAVRAFRVSALPTLVRMAGSRETARASGARDVSGLRRFRDEGR</sequence>
<dbReference type="EMBL" id="CP036265">
    <property type="protein sequence ID" value="QDT15247.1"/>
    <property type="molecule type" value="Genomic_DNA"/>
</dbReference>
<proteinExistence type="predicted"/>
<dbReference type="AlphaFoldDB" id="A0A517P797"/>
<feature type="compositionally biased region" description="Basic and acidic residues" evidence="1">
    <location>
        <begin position="54"/>
        <end position="64"/>
    </location>
</feature>
<dbReference type="KEGG" id="acaf:CA12_13300"/>
<keyword evidence="3" id="KW-1185">Reference proteome</keyword>
<evidence type="ECO:0000313" key="3">
    <source>
        <dbReference type="Proteomes" id="UP000318741"/>
    </source>
</evidence>
<dbReference type="Gene3D" id="3.40.30.10">
    <property type="entry name" value="Glutaredoxin"/>
    <property type="match status" value="1"/>
</dbReference>
<dbReference type="SUPFAM" id="SSF52833">
    <property type="entry name" value="Thioredoxin-like"/>
    <property type="match status" value="1"/>
</dbReference>
<dbReference type="Proteomes" id="UP000318741">
    <property type="component" value="Chromosome"/>
</dbReference>
<organism evidence="2 3">
    <name type="scientific">Alienimonas californiensis</name>
    <dbReference type="NCBI Taxonomy" id="2527989"/>
    <lineage>
        <taxon>Bacteria</taxon>
        <taxon>Pseudomonadati</taxon>
        <taxon>Planctomycetota</taxon>
        <taxon>Planctomycetia</taxon>
        <taxon>Planctomycetales</taxon>
        <taxon>Planctomycetaceae</taxon>
        <taxon>Alienimonas</taxon>
    </lineage>
</organism>
<evidence type="ECO:0000313" key="2">
    <source>
        <dbReference type="EMBL" id="QDT15247.1"/>
    </source>
</evidence>
<accession>A0A517P797</accession>
<gene>
    <name evidence="2" type="ORF">CA12_13300</name>
</gene>
<dbReference type="InterPro" id="IPR036249">
    <property type="entry name" value="Thioredoxin-like_sf"/>
</dbReference>
<evidence type="ECO:0000256" key="1">
    <source>
        <dbReference type="SAM" id="MobiDB-lite"/>
    </source>
</evidence>
<protein>
    <submittedName>
        <fullName evidence="2">Uncharacterized protein</fullName>
    </submittedName>
</protein>
<name>A0A517P797_9PLAN</name>
<dbReference type="CDD" id="cd02947">
    <property type="entry name" value="TRX_family"/>
    <property type="match status" value="1"/>
</dbReference>